<evidence type="ECO:0000313" key="3">
    <source>
        <dbReference type="EMBL" id="MDQ0304893.1"/>
    </source>
</evidence>
<accession>A0ABU0BGC1</accession>
<feature type="chain" id="PRO_5045959902" description="LTXXQ motif family protein" evidence="2">
    <location>
        <begin position="22"/>
        <end position="197"/>
    </location>
</feature>
<dbReference type="RefSeq" id="WP_307022450.1">
    <property type="nucleotide sequence ID" value="NZ_JAUSUI010000010.1"/>
</dbReference>
<feature type="signal peptide" evidence="2">
    <location>
        <begin position="1"/>
        <end position="21"/>
    </location>
</feature>
<evidence type="ECO:0008006" key="5">
    <source>
        <dbReference type="Google" id="ProtNLM"/>
    </source>
</evidence>
<keyword evidence="2" id="KW-0732">Signal</keyword>
<gene>
    <name evidence="3" type="ORF">J2S75_003943</name>
</gene>
<evidence type="ECO:0000256" key="2">
    <source>
        <dbReference type="SAM" id="SignalP"/>
    </source>
</evidence>
<proteinExistence type="predicted"/>
<dbReference type="Pfam" id="PF07813">
    <property type="entry name" value="LTXXQ"/>
    <property type="match status" value="1"/>
</dbReference>
<name>A0ABU0BGC1_9HYPH</name>
<protein>
    <recommendedName>
        <fullName evidence="5">LTXXQ motif family protein</fullName>
    </recommendedName>
</protein>
<reference evidence="3 4" key="1">
    <citation type="submission" date="2023-07" db="EMBL/GenBank/DDBJ databases">
        <title>Genomic Encyclopedia of Type Strains, Phase IV (KMG-IV): sequencing the most valuable type-strain genomes for metagenomic binning, comparative biology and taxonomic classification.</title>
        <authorList>
            <person name="Goeker M."/>
        </authorList>
    </citation>
    <scope>NUCLEOTIDE SEQUENCE [LARGE SCALE GENOMIC DNA]</scope>
    <source>
        <strain evidence="3 4">DSM 2457</strain>
    </source>
</reference>
<comment type="caution">
    <text evidence="3">The sequence shown here is derived from an EMBL/GenBank/DDBJ whole genome shotgun (WGS) entry which is preliminary data.</text>
</comment>
<dbReference type="InterPro" id="IPR012899">
    <property type="entry name" value="LTXXQ"/>
</dbReference>
<dbReference type="Proteomes" id="UP001224682">
    <property type="component" value="Unassembled WGS sequence"/>
</dbReference>
<keyword evidence="4" id="KW-1185">Reference proteome</keyword>
<organism evidence="3 4">
    <name type="scientific">Ancylobacter polymorphus</name>
    <dbReference type="NCBI Taxonomy" id="223390"/>
    <lineage>
        <taxon>Bacteria</taxon>
        <taxon>Pseudomonadati</taxon>
        <taxon>Pseudomonadota</taxon>
        <taxon>Alphaproteobacteria</taxon>
        <taxon>Hyphomicrobiales</taxon>
        <taxon>Xanthobacteraceae</taxon>
        <taxon>Ancylobacter</taxon>
    </lineage>
</organism>
<feature type="region of interest" description="Disordered" evidence="1">
    <location>
        <begin position="24"/>
        <end position="71"/>
    </location>
</feature>
<evidence type="ECO:0000256" key="1">
    <source>
        <dbReference type="SAM" id="MobiDB-lite"/>
    </source>
</evidence>
<dbReference type="EMBL" id="JAUSUI010000010">
    <property type="protein sequence ID" value="MDQ0304893.1"/>
    <property type="molecule type" value="Genomic_DNA"/>
</dbReference>
<sequence length="197" mass="20767">MTKFRKLMTTAALGAALIASASVRAEDAHHPPGASSPVPQSDAPMAAPQPPAAPPAPDSPQGMMGPGMMGGASPMGMMGQMMAPARIQGRIAFLRTEIGITTTQQPLWDAFADALRANARSMAGMMSAMQDQMMSGQAASAPTLPQRIEAYERMLAGRLEALRKMKAALDPLYAALDDAQRRAADQLLMPMPMMGLM</sequence>
<evidence type="ECO:0000313" key="4">
    <source>
        <dbReference type="Proteomes" id="UP001224682"/>
    </source>
</evidence>
<feature type="compositionally biased region" description="Pro residues" evidence="1">
    <location>
        <begin position="47"/>
        <end position="58"/>
    </location>
</feature>